<reference evidence="2" key="1">
    <citation type="journal article" date="2021" name="bioRxiv">
        <title>Whole Genome Assembly and Annotation of Northern Wild Rice, Zizania palustris L., Supports a Whole Genome Duplication in the Zizania Genus.</title>
        <authorList>
            <person name="Haas M."/>
            <person name="Kono T."/>
            <person name="Macchietto M."/>
            <person name="Millas R."/>
            <person name="McGilp L."/>
            <person name="Shao M."/>
            <person name="Duquette J."/>
            <person name="Hirsch C.N."/>
            <person name="Kimball J."/>
        </authorList>
    </citation>
    <scope>NUCLEOTIDE SEQUENCE</scope>
    <source>
        <tissue evidence="2">Fresh leaf tissue</tissue>
    </source>
</reference>
<evidence type="ECO:0000313" key="2">
    <source>
        <dbReference type="EMBL" id="KAG8093706.1"/>
    </source>
</evidence>
<feature type="compositionally biased region" description="Low complexity" evidence="1">
    <location>
        <begin position="13"/>
        <end position="22"/>
    </location>
</feature>
<dbReference type="Proteomes" id="UP000729402">
    <property type="component" value="Unassembled WGS sequence"/>
</dbReference>
<accession>A0A8J5WPC8</accession>
<feature type="compositionally biased region" description="Polar residues" evidence="1">
    <location>
        <begin position="1"/>
        <end position="12"/>
    </location>
</feature>
<proteinExistence type="predicted"/>
<keyword evidence="3" id="KW-1185">Reference proteome</keyword>
<name>A0A8J5WPC8_ZIZPA</name>
<sequence>MASSSKPNTSSTARLKSLLRLSPPAPRRPRPFTETKKRGAARVATPKSCDSVEAEIPTQIPQSGASATQRIKENIGASRSEAAFS</sequence>
<comment type="caution">
    <text evidence="2">The sequence shown here is derived from an EMBL/GenBank/DDBJ whole genome shotgun (WGS) entry which is preliminary data.</text>
</comment>
<evidence type="ECO:0000313" key="3">
    <source>
        <dbReference type="Proteomes" id="UP000729402"/>
    </source>
</evidence>
<protein>
    <submittedName>
        <fullName evidence="2">Uncharacterized protein</fullName>
    </submittedName>
</protein>
<reference evidence="2" key="2">
    <citation type="submission" date="2021-02" db="EMBL/GenBank/DDBJ databases">
        <authorList>
            <person name="Kimball J.A."/>
            <person name="Haas M.W."/>
            <person name="Macchietto M."/>
            <person name="Kono T."/>
            <person name="Duquette J."/>
            <person name="Shao M."/>
        </authorList>
    </citation>
    <scope>NUCLEOTIDE SEQUENCE</scope>
    <source>
        <tissue evidence="2">Fresh leaf tissue</tissue>
    </source>
</reference>
<feature type="region of interest" description="Disordered" evidence="1">
    <location>
        <begin position="1"/>
        <end position="85"/>
    </location>
</feature>
<dbReference type="AlphaFoldDB" id="A0A8J5WPC8"/>
<dbReference type="EMBL" id="JAAALK010000080">
    <property type="protein sequence ID" value="KAG8093706.1"/>
    <property type="molecule type" value="Genomic_DNA"/>
</dbReference>
<evidence type="ECO:0000256" key="1">
    <source>
        <dbReference type="SAM" id="MobiDB-lite"/>
    </source>
</evidence>
<organism evidence="2 3">
    <name type="scientific">Zizania palustris</name>
    <name type="common">Northern wild rice</name>
    <dbReference type="NCBI Taxonomy" id="103762"/>
    <lineage>
        <taxon>Eukaryota</taxon>
        <taxon>Viridiplantae</taxon>
        <taxon>Streptophyta</taxon>
        <taxon>Embryophyta</taxon>
        <taxon>Tracheophyta</taxon>
        <taxon>Spermatophyta</taxon>
        <taxon>Magnoliopsida</taxon>
        <taxon>Liliopsida</taxon>
        <taxon>Poales</taxon>
        <taxon>Poaceae</taxon>
        <taxon>BOP clade</taxon>
        <taxon>Oryzoideae</taxon>
        <taxon>Oryzeae</taxon>
        <taxon>Zizaniinae</taxon>
        <taxon>Zizania</taxon>
    </lineage>
</organism>
<gene>
    <name evidence="2" type="ORF">GUJ93_ZPchr0012g19583</name>
</gene>
<feature type="compositionally biased region" description="Polar residues" evidence="1">
    <location>
        <begin position="59"/>
        <end position="69"/>
    </location>
</feature>